<dbReference type="InterPro" id="IPR044063">
    <property type="entry name" value="ZF_RING_GID"/>
</dbReference>
<dbReference type="PROSITE" id="PS50897">
    <property type="entry name" value="CTLH"/>
    <property type="match status" value="1"/>
</dbReference>
<dbReference type="Pfam" id="PF10607">
    <property type="entry name" value="CTLH"/>
    <property type="match status" value="1"/>
</dbReference>
<dbReference type="PANTHER" id="PTHR12170:SF3">
    <property type="entry name" value="GH10162P"/>
    <property type="match status" value="1"/>
</dbReference>
<dbReference type="AlphaFoldDB" id="A0A0F4ZCB3"/>
<evidence type="ECO:0000256" key="7">
    <source>
        <dbReference type="ARBA" id="ARBA00075398"/>
    </source>
</evidence>
<evidence type="ECO:0000313" key="12">
    <source>
        <dbReference type="EMBL" id="KKA27761.1"/>
    </source>
</evidence>
<evidence type="ECO:0000256" key="4">
    <source>
        <dbReference type="ARBA" id="ARBA00022771"/>
    </source>
</evidence>
<dbReference type="OrthoDB" id="1933281at2759"/>
<evidence type="ECO:0000256" key="8">
    <source>
        <dbReference type="ARBA" id="ARBA00080744"/>
    </source>
</evidence>
<comment type="subcellular location">
    <subcellularLocation>
        <location evidence="1">Cytoplasm</location>
    </subcellularLocation>
</comment>
<dbReference type="EMBL" id="LAEV01001594">
    <property type="protein sequence ID" value="KKA27761.1"/>
    <property type="molecule type" value="Genomic_DNA"/>
</dbReference>
<dbReference type="GO" id="GO:0061630">
    <property type="term" value="F:ubiquitin protein ligase activity"/>
    <property type="evidence" value="ECO:0007669"/>
    <property type="project" value="InterPro"/>
</dbReference>
<accession>A0A0F4ZCB3</accession>
<dbReference type="GO" id="GO:0008270">
    <property type="term" value="F:zinc ion binding"/>
    <property type="evidence" value="ECO:0007669"/>
    <property type="project" value="UniProtKB-KW"/>
</dbReference>
<dbReference type="GO" id="GO:0005634">
    <property type="term" value="C:nucleus"/>
    <property type="evidence" value="ECO:0007669"/>
    <property type="project" value="TreeGrafter"/>
</dbReference>
<comment type="caution">
    <text evidence="12">The sequence shown here is derived from an EMBL/GenBank/DDBJ whole genome shotgun (WGS) entry which is preliminary data.</text>
</comment>
<keyword evidence="3" id="KW-0479">Metal-binding</keyword>
<organism evidence="12 13">
    <name type="scientific">Thielaviopsis punctulata</name>
    <dbReference type="NCBI Taxonomy" id="72032"/>
    <lineage>
        <taxon>Eukaryota</taxon>
        <taxon>Fungi</taxon>
        <taxon>Dikarya</taxon>
        <taxon>Ascomycota</taxon>
        <taxon>Pezizomycotina</taxon>
        <taxon>Sordariomycetes</taxon>
        <taxon>Hypocreomycetidae</taxon>
        <taxon>Microascales</taxon>
        <taxon>Ceratocystidaceae</taxon>
        <taxon>Thielaviopsis</taxon>
    </lineage>
</organism>
<feature type="domain" description="RING-Gid-type" evidence="11">
    <location>
        <begin position="348"/>
        <end position="390"/>
    </location>
</feature>
<comment type="similarity">
    <text evidence="6">Belongs to the RMD5/GID2 family.</text>
</comment>
<dbReference type="InterPro" id="IPR006595">
    <property type="entry name" value="CTLH_C"/>
</dbReference>
<evidence type="ECO:0000256" key="3">
    <source>
        <dbReference type="ARBA" id="ARBA00022723"/>
    </source>
</evidence>
<feature type="domain" description="CTLH" evidence="10">
    <location>
        <begin position="158"/>
        <end position="205"/>
    </location>
</feature>
<name>A0A0F4ZCB3_9PEZI</name>
<protein>
    <recommendedName>
        <fullName evidence="8">GID complex catalytic subunit 2</fullName>
    </recommendedName>
    <alternativeName>
        <fullName evidence="7">Glucose-induced degradation protein 2</fullName>
    </alternativeName>
</protein>
<keyword evidence="13" id="KW-1185">Reference proteome</keyword>
<evidence type="ECO:0000313" key="13">
    <source>
        <dbReference type="Proteomes" id="UP000033483"/>
    </source>
</evidence>
<dbReference type="GO" id="GO:0034657">
    <property type="term" value="C:GID complex"/>
    <property type="evidence" value="ECO:0007669"/>
    <property type="project" value="TreeGrafter"/>
</dbReference>
<evidence type="ECO:0000256" key="2">
    <source>
        <dbReference type="ARBA" id="ARBA00022490"/>
    </source>
</evidence>
<evidence type="ECO:0000259" key="10">
    <source>
        <dbReference type="PROSITE" id="PS50897"/>
    </source>
</evidence>
<dbReference type="CDD" id="cd16652">
    <property type="entry name" value="dRING_Rmd5p-like"/>
    <property type="match status" value="1"/>
</dbReference>
<dbReference type="PANTHER" id="PTHR12170">
    <property type="entry name" value="MACROPHAGE ERYTHROBLAST ATTACHER-RELATED"/>
    <property type="match status" value="1"/>
</dbReference>
<dbReference type="InterPro" id="IPR045098">
    <property type="entry name" value="Fyv10_fam"/>
</dbReference>
<proteinExistence type="inferred from homology"/>
<reference evidence="12 13" key="1">
    <citation type="submission" date="2015-03" db="EMBL/GenBank/DDBJ databases">
        <authorList>
            <person name="Radwan O."/>
            <person name="Al-Naeli F.A."/>
            <person name="Rendon G.A."/>
            <person name="Fields C."/>
        </authorList>
    </citation>
    <scope>NUCLEOTIDE SEQUENCE [LARGE SCALE GENOMIC DNA]</scope>
    <source>
        <strain evidence="12">CR-DP1</strain>
    </source>
</reference>
<evidence type="ECO:0000256" key="5">
    <source>
        <dbReference type="ARBA" id="ARBA00022833"/>
    </source>
</evidence>
<sequence length="404" mass="44719">MASSSPPPTDIMAAEARKIKAASLKSTVADVDKLIALLKSTRDQVANSEGPDGLATTKMLNPIKSQFEGMNSVLKDVSKAQKNFGKALDKNLPVRQLPNEYANLPDQPELVNRAIVMHLLREGQFPVAAQFLQEAKSQIASHNDSKLLAIEPGKLQSSFEEMYHILREIRQCNLEPAMQWAQKNHDALSAHQSTIEFDLVRLQFIWICQGPAINGLPDGPQNGLSGALLYGQTVFPRYSERHMTAIQQLSAAVIFHNNLAGSPYAHLFDVKAAFEDVTLTFTREFCSLLGLSPESPLYMAVSAGAMSLPQVLKFSRIQTQKVGWTTMSEMPFETPLPPSMIFHPIFVCPVLKEQTTIKNPPILLPCGHVISEAAFSRISLRQDTFKCPYCPAHCYVPEACLVRF</sequence>
<dbReference type="InterPro" id="IPR024964">
    <property type="entry name" value="CTLH/CRA"/>
</dbReference>
<evidence type="ECO:0000256" key="9">
    <source>
        <dbReference type="PROSITE-ProRule" id="PRU01215"/>
    </source>
</evidence>
<dbReference type="PROSITE" id="PS51867">
    <property type="entry name" value="ZF_RING_GID"/>
    <property type="match status" value="1"/>
</dbReference>
<dbReference type="InterPro" id="IPR037683">
    <property type="entry name" value="Rmd5_dRing"/>
</dbReference>
<gene>
    <name evidence="12" type="ORF">TD95_001264</name>
</gene>
<dbReference type="FunFam" id="3.30.40.10:FF:000143">
    <property type="entry name" value="Regulator of gluconeogenesis Rmd5"/>
    <property type="match status" value="1"/>
</dbReference>
<dbReference type="InterPro" id="IPR013144">
    <property type="entry name" value="CRA_dom"/>
</dbReference>
<dbReference type="SMART" id="SM00757">
    <property type="entry name" value="CRA"/>
    <property type="match status" value="1"/>
</dbReference>
<evidence type="ECO:0000256" key="1">
    <source>
        <dbReference type="ARBA" id="ARBA00004496"/>
    </source>
</evidence>
<dbReference type="GO" id="GO:0043161">
    <property type="term" value="P:proteasome-mediated ubiquitin-dependent protein catabolic process"/>
    <property type="evidence" value="ECO:0007669"/>
    <property type="project" value="InterPro"/>
</dbReference>
<keyword evidence="2" id="KW-0963">Cytoplasm</keyword>
<dbReference type="Proteomes" id="UP000033483">
    <property type="component" value="Unassembled WGS sequence"/>
</dbReference>
<evidence type="ECO:0000259" key="11">
    <source>
        <dbReference type="PROSITE" id="PS51867"/>
    </source>
</evidence>
<keyword evidence="4 9" id="KW-0863">Zinc-finger</keyword>
<feature type="zinc finger region" description="RING-Gid-type" evidence="9">
    <location>
        <begin position="348"/>
        <end position="390"/>
    </location>
</feature>
<dbReference type="Pfam" id="PF13445">
    <property type="entry name" value="zf-RING_UBOX"/>
    <property type="match status" value="1"/>
</dbReference>
<dbReference type="GO" id="GO:0005737">
    <property type="term" value="C:cytoplasm"/>
    <property type="evidence" value="ECO:0007669"/>
    <property type="project" value="UniProtKB-SubCell"/>
</dbReference>
<keyword evidence="5" id="KW-0862">Zinc</keyword>
<evidence type="ECO:0000256" key="6">
    <source>
        <dbReference type="ARBA" id="ARBA00061136"/>
    </source>
</evidence>
<dbReference type="InterPro" id="IPR027370">
    <property type="entry name" value="Znf-RING_euk"/>
</dbReference>